<proteinExistence type="inferred from homology"/>
<accession>A0ABN0IQ52</accession>
<comment type="similarity">
    <text evidence="7">Belongs to the binding-protein-dependent transport system permease family.</text>
</comment>
<evidence type="ECO:0000256" key="4">
    <source>
        <dbReference type="ARBA" id="ARBA00022692"/>
    </source>
</evidence>
<evidence type="ECO:0000313" key="10">
    <source>
        <dbReference type="Proteomes" id="UP000011769"/>
    </source>
</evidence>
<keyword evidence="3" id="KW-1003">Cell membrane</keyword>
<dbReference type="CDD" id="cd06261">
    <property type="entry name" value="TM_PBP2"/>
    <property type="match status" value="1"/>
</dbReference>
<keyword evidence="2 7" id="KW-0813">Transport</keyword>
<feature type="transmembrane region" description="Helical" evidence="7">
    <location>
        <begin position="114"/>
        <end position="137"/>
    </location>
</feature>
<evidence type="ECO:0000256" key="1">
    <source>
        <dbReference type="ARBA" id="ARBA00004651"/>
    </source>
</evidence>
<keyword evidence="10" id="KW-1185">Reference proteome</keyword>
<evidence type="ECO:0000256" key="2">
    <source>
        <dbReference type="ARBA" id="ARBA00022448"/>
    </source>
</evidence>
<protein>
    <submittedName>
        <fullName evidence="9">Binding-protein-dependent transport systems inner membrane component</fullName>
    </submittedName>
</protein>
<dbReference type="PANTHER" id="PTHR30193">
    <property type="entry name" value="ABC TRANSPORTER PERMEASE PROTEIN"/>
    <property type="match status" value="1"/>
</dbReference>
<evidence type="ECO:0000256" key="7">
    <source>
        <dbReference type="RuleBase" id="RU363032"/>
    </source>
</evidence>
<dbReference type="Gene3D" id="1.10.3720.10">
    <property type="entry name" value="MetI-like"/>
    <property type="match status" value="1"/>
</dbReference>
<feature type="domain" description="ABC transmembrane type-1" evidence="8">
    <location>
        <begin position="77"/>
        <end position="286"/>
    </location>
</feature>
<dbReference type="Pfam" id="PF00528">
    <property type="entry name" value="BPD_transp_1"/>
    <property type="match status" value="1"/>
</dbReference>
<comment type="subcellular location">
    <subcellularLocation>
        <location evidence="1 7">Cell membrane</location>
        <topology evidence="1 7">Multi-pass membrane protein</topology>
    </subcellularLocation>
</comment>
<organism evidence="9 10">
    <name type="scientific">Streptococcus parauberis KRS-02083</name>
    <dbReference type="NCBI Taxonomy" id="1207545"/>
    <lineage>
        <taxon>Bacteria</taxon>
        <taxon>Bacillati</taxon>
        <taxon>Bacillota</taxon>
        <taxon>Bacilli</taxon>
        <taxon>Lactobacillales</taxon>
        <taxon>Streptococcaceae</taxon>
        <taxon>Streptococcus</taxon>
    </lineage>
</organism>
<comment type="caution">
    <text evidence="9">The sequence shown here is derived from an EMBL/GenBank/DDBJ whole genome shotgun (WGS) entry which is preliminary data.</text>
</comment>
<keyword evidence="5 7" id="KW-1133">Transmembrane helix</keyword>
<name>A0ABN0IQ52_9STRE</name>
<reference evidence="9 10" key="1">
    <citation type="journal article" date="2013" name="PLoS ONE">
        <title>Comparative Genomic Characterization of Three Streptococcus parauberis Strains in Fish Pathogen, as Assessed by Wide-Genome Analyses.</title>
        <authorList>
            <person name="Nho S.W."/>
            <person name="Hikima J."/>
            <person name="Park S.B."/>
            <person name="Jang H.B."/>
            <person name="Cha I.S."/>
            <person name="Yasuike M."/>
            <person name="Nakamura Y."/>
            <person name="Fujiwara A."/>
            <person name="Sano M."/>
            <person name="Kanai K."/>
            <person name="Kondo H."/>
            <person name="Hirono I."/>
            <person name="Takeyama H."/>
            <person name="Aoki T."/>
            <person name="Jung T.S."/>
        </authorList>
    </citation>
    <scope>NUCLEOTIDE SEQUENCE [LARGE SCALE GENOMIC DNA]</scope>
    <source>
        <strain evidence="9 10">KRS-02083</strain>
    </source>
</reference>
<feature type="transmembrane region" description="Helical" evidence="7">
    <location>
        <begin position="268"/>
        <end position="290"/>
    </location>
</feature>
<sequence length="295" mass="33191">MKNNKLRKKWNWWTLFFVAPFLIIFITFFLAPAILGFYASFTEWDIYSPPVWVGLDNFKTILFDTKSIWHTQFTQGFGHTFLFALITVPFCIIIPLFLAVLLMNKPKMMGFFQAVLYMPSLFAISAVMIIWAFLLSVSYGPQSLLHLNIFFTGEQPWAWISLALVTVWWTMGGNLIIYVAALNGVNPEMMEAAEIDGANKMRKLFSIQLPSIRDQLLFTTVMTTIAQLNVYGQPLMLTNGGPNGSTSVLLMYIQKAAFGAGIPQAGMASAMAMLLGLGIMLVSVFQFIAVRKMNK</sequence>
<dbReference type="Proteomes" id="UP000011769">
    <property type="component" value="Unassembled WGS sequence"/>
</dbReference>
<evidence type="ECO:0000256" key="5">
    <source>
        <dbReference type="ARBA" id="ARBA00022989"/>
    </source>
</evidence>
<dbReference type="SUPFAM" id="SSF161098">
    <property type="entry name" value="MetI-like"/>
    <property type="match status" value="1"/>
</dbReference>
<feature type="transmembrane region" description="Helical" evidence="7">
    <location>
        <begin position="12"/>
        <end position="39"/>
    </location>
</feature>
<keyword evidence="4 7" id="KW-0812">Transmembrane</keyword>
<evidence type="ECO:0000313" key="9">
    <source>
        <dbReference type="EMBL" id="EMG24932.1"/>
    </source>
</evidence>
<dbReference type="PANTHER" id="PTHR30193:SF37">
    <property type="entry name" value="INNER MEMBRANE ABC TRANSPORTER PERMEASE PROTEIN YCJO"/>
    <property type="match status" value="1"/>
</dbReference>
<feature type="transmembrane region" description="Helical" evidence="7">
    <location>
        <begin position="157"/>
        <end position="181"/>
    </location>
</feature>
<evidence type="ECO:0000259" key="8">
    <source>
        <dbReference type="PROSITE" id="PS50928"/>
    </source>
</evidence>
<dbReference type="InterPro" id="IPR000515">
    <property type="entry name" value="MetI-like"/>
</dbReference>
<dbReference type="RefSeq" id="WP_004235426.1">
    <property type="nucleotide sequence ID" value="NZ_ALYM01000006.1"/>
</dbReference>
<gene>
    <name evidence="9" type="ORF">SPJ1_1803</name>
</gene>
<evidence type="ECO:0000256" key="3">
    <source>
        <dbReference type="ARBA" id="ARBA00022475"/>
    </source>
</evidence>
<dbReference type="EMBL" id="ALYM01000006">
    <property type="protein sequence ID" value="EMG24932.1"/>
    <property type="molecule type" value="Genomic_DNA"/>
</dbReference>
<feature type="transmembrane region" description="Helical" evidence="7">
    <location>
        <begin position="81"/>
        <end position="102"/>
    </location>
</feature>
<dbReference type="PROSITE" id="PS50928">
    <property type="entry name" value="ABC_TM1"/>
    <property type="match status" value="1"/>
</dbReference>
<dbReference type="InterPro" id="IPR051393">
    <property type="entry name" value="ABC_transporter_permease"/>
</dbReference>
<keyword evidence="6 7" id="KW-0472">Membrane</keyword>
<dbReference type="InterPro" id="IPR035906">
    <property type="entry name" value="MetI-like_sf"/>
</dbReference>
<evidence type="ECO:0000256" key="6">
    <source>
        <dbReference type="ARBA" id="ARBA00023136"/>
    </source>
</evidence>